<evidence type="ECO:0000259" key="3">
    <source>
        <dbReference type="SMART" id="SM00507"/>
    </source>
</evidence>
<feature type="compositionally biased region" description="Polar residues" evidence="2">
    <location>
        <begin position="141"/>
        <end position="156"/>
    </location>
</feature>
<comment type="similarity">
    <text evidence="1">Belongs to the Rv1128c/1148c/1588c/1702c/1945/3466 family.</text>
</comment>
<keyword evidence="5" id="KW-1185">Reference proteome</keyword>
<feature type="compositionally biased region" description="Low complexity" evidence="2">
    <location>
        <begin position="11"/>
        <end position="25"/>
    </location>
</feature>
<protein>
    <recommendedName>
        <fullName evidence="3">HNH nuclease domain-containing protein</fullName>
    </recommendedName>
</protein>
<dbReference type="InterPro" id="IPR003615">
    <property type="entry name" value="HNH_nuc"/>
</dbReference>
<sequence length="655" mass="69473">MPAAGVAEDSTPGPGTRTTGTGTPRSLEGLEAEICDLASRIAIATHEWLRLIVAFDRREGWRTSGCRSTAQWLSWRCGTSLSAAYEHLRVGRALENLPKVAAEFAAGRLSYSKVRALTRIADADQRSSPPDRGSTGDKTADNTADNTGTKAQSSNQARERTDDETADQDQGQGQGQGQGRDRVDARPGDDAHGRAQKAEPEVDEEPGTDPNADTEADAEDELLNLAWSATASQLDRIARGCSAARSQEQNHRRAMRRGIRWFYDEDGSLVIRGRLAPDEGATVVAALEAALDTLLAGKSAPSPAPNPPASPAPGNPTVPPASPTTPGPTASTTTPGPTVGTTGTTGSTDTMGTPSSTKPGDTADPSEDGRQSAPDDTGPDSSAEESDHPPHQTPPNTAPPRDTPRAVPHRHRAALAADALVLMAETLLTHTPAFLNSADKYRVIIHLHPTTVRSAAHQAATLDDGVPLAPDTADRLACESTVTAVHLGPDGQIRGLSDPTRYPRAATARAVRIRAHHTCQAPGCTTRHGLQIHHARHWSHGGPTTLANLVLICRYHHWLAHEGGHTFTARPGGHFSFHRPDGTEIPATPPLPGLTDTPTREATTNNNLARAVLDHWANLHPTLGEDVLTPPWWSGDPLDLHYAVSVILDAQATLN</sequence>
<evidence type="ECO:0000256" key="1">
    <source>
        <dbReference type="ARBA" id="ARBA00023450"/>
    </source>
</evidence>
<feature type="domain" description="HNH nuclease" evidence="3">
    <location>
        <begin position="506"/>
        <end position="558"/>
    </location>
</feature>
<dbReference type="Gene3D" id="1.10.30.50">
    <property type="match status" value="1"/>
</dbReference>
<organism evidence="4 5">
    <name type="scientific">Actinopolymorpha cephalotaxi</name>
    <dbReference type="NCBI Taxonomy" id="504797"/>
    <lineage>
        <taxon>Bacteria</taxon>
        <taxon>Bacillati</taxon>
        <taxon>Actinomycetota</taxon>
        <taxon>Actinomycetes</taxon>
        <taxon>Propionibacteriales</taxon>
        <taxon>Actinopolymorphaceae</taxon>
        <taxon>Actinopolymorpha</taxon>
    </lineage>
</organism>
<dbReference type="CDD" id="cd00085">
    <property type="entry name" value="HNHc"/>
    <property type="match status" value="1"/>
</dbReference>
<comment type="caution">
    <text evidence="4">The sequence shown here is derived from an EMBL/GenBank/DDBJ whole genome shotgun (WGS) entry which is preliminary data.</text>
</comment>
<feature type="compositionally biased region" description="Acidic residues" evidence="2">
    <location>
        <begin position="201"/>
        <end position="216"/>
    </location>
</feature>
<accession>A0ABX2SGC3</accession>
<evidence type="ECO:0000313" key="5">
    <source>
        <dbReference type="Proteomes" id="UP000533017"/>
    </source>
</evidence>
<feature type="compositionally biased region" description="Basic and acidic residues" evidence="2">
    <location>
        <begin position="179"/>
        <end position="200"/>
    </location>
</feature>
<feature type="compositionally biased region" description="Pro residues" evidence="2">
    <location>
        <begin position="302"/>
        <end position="326"/>
    </location>
</feature>
<feature type="region of interest" description="Disordered" evidence="2">
    <location>
        <begin position="298"/>
        <end position="410"/>
    </location>
</feature>
<dbReference type="RefSeq" id="WP_202884577.1">
    <property type="nucleotide sequence ID" value="NZ_JACBZA010000001.1"/>
</dbReference>
<dbReference type="SMART" id="SM00507">
    <property type="entry name" value="HNHc"/>
    <property type="match status" value="1"/>
</dbReference>
<proteinExistence type="inferred from homology"/>
<evidence type="ECO:0000256" key="2">
    <source>
        <dbReference type="SAM" id="MobiDB-lite"/>
    </source>
</evidence>
<evidence type="ECO:0000313" key="4">
    <source>
        <dbReference type="EMBL" id="NYH87119.1"/>
    </source>
</evidence>
<feature type="compositionally biased region" description="Low complexity" evidence="2">
    <location>
        <begin position="327"/>
        <end position="357"/>
    </location>
</feature>
<feature type="region of interest" description="Disordered" evidence="2">
    <location>
        <begin position="1"/>
        <end position="25"/>
    </location>
</feature>
<reference evidence="4 5" key="1">
    <citation type="submission" date="2020-07" db="EMBL/GenBank/DDBJ databases">
        <title>Sequencing the genomes of 1000 actinobacteria strains.</title>
        <authorList>
            <person name="Klenk H.-P."/>
        </authorList>
    </citation>
    <scope>NUCLEOTIDE SEQUENCE [LARGE SCALE GENOMIC DNA]</scope>
    <source>
        <strain evidence="4 5">DSM 45117</strain>
    </source>
</reference>
<name>A0ABX2SGC3_9ACTN</name>
<dbReference type="Pfam" id="PF01844">
    <property type="entry name" value="HNH"/>
    <property type="match status" value="1"/>
</dbReference>
<gene>
    <name evidence="4" type="ORF">FHR37_005970</name>
</gene>
<dbReference type="InterPro" id="IPR002711">
    <property type="entry name" value="HNH"/>
</dbReference>
<dbReference type="Pfam" id="PF02720">
    <property type="entry name" value="DUF222"/>
    <property type="match status" value="1"/>
</dbReference>
<dbReference type="Proteomes" id="UP000533017">
    <property type="component" value="Unassembled WGS sequence"/>
</dbReference>
<dbReference type="EMBL" id="JACBZA010000001">
    <property type="protein sequence ID" value="NYH87119.1"/>
    <property type="molecule type" value="Genomic_DNA"/>
</dbReference>
<feature type="region of interest" description="Disordered" evidence="2">
    <location>
        <begin position="121"/>
        <end position="216"/>
    </location>
</feature>
<dbReference type="InterPro" id="IPR003870">
    <property type="entry name" value="DUF222"/>
</dbReference>